<evidence type="ECO:0000259" key="4">
    <source>
        <dbReference type="PROSITE" id="PS50280"/>
    </source>
</evidence>
<dbReference type="GO" id="GO:0005737">
    <property type="term" value="C:cytoplasm"/>
    <property type="evidence" value="ECO:0007669"/>
    <property type="project" value="TreeGrafter"/>
</dbReference>
<dbReference type="Proteomes" id="UP000595437">
    <property type="component" value="Chromosome 14"/>
</dbReference>
<dbReference type="SUPFAM" id="SSF144232">
    <property type="entry name" value="HIT/MYND zinc finger-like"/>
    <property type="match status" value="1"/>
</dbReference>
<dbReference type="PROSITE" id="PS50280">
    <property type="entry name" value="SET"/>
    <property type="match status" value="1"/>
</dbReference>
<dbReference type="Gene3D" id="6.10.140.2220">
    <property type="match status" value="1"/>
</dbReference>
<dbReference type="GO" id="GO:0008276">
    <property type="term" value="F:protein methyltransferase activity"/>
    <property type="evidence" value="ECO:0007669"/>
    <property type="project" value="UniProtKB-ARBA"/>
</dbReference>
<dbReference type="EMBL" id="CP045903">
    <property type="protein sequence ID" value="QQP39233.1"/>
    <property type="molecule type" value="Genomic_DNA"/>
</dbReference>
<proteinExistence type="predicted"/>
<gene>
    <name evidence="5" type="ORF">FKW44_020051</name>
</gene>
<dbReference type="GO" id="GO:0008170">
    <property type="term" value="F:N-methyltransferase activity"/>
    <property type="evidence" value="ECO:0007669"/>
    <property type="project" value="UniProtKB-ARBA"/>
</dbReference>
<reference evidence="6" key="1">
    <citation type="submission" date="2021-01" db="EMBL/GenBank/DDBJ databases">
        <title>Caligus Genome Assembly.</title>
        <authorList>
            <person name="Gallardo-Escarate C."/>
        </authorList>
    </citation>
    <scope>NUCLEOTIDE SEQUENCE [LARGE SCALE GENOMIC DNA]</scope>
</reference>
<dbReference type="GO" id="GO:0032259">
    <property type="term" value="P:methylation"/>
    <property type="evidence" value="ECO:0007669"/>
    <property type="project" value="UniProtKB-KW"/>
</dbReference>
<dbReference type="GO" id="GO:0042826">
    <property type="term" value="F:histone deacetylase binding"/>
    <property type="evidence" value="ECO:0007669"/>
    <property type="project" value="TreeGrafter"/>
</dbReference>
<dbReference type="CDD" id="cd10536">
    <property type="entry name" value="SET_SMYD4"/>
    <property type="match status" value="1"/>
</dbReference>
<name>A0A7T8JXX9_CALRO</name>
<keyword evidence="3" id="KW-0949">S-adenosyl-L-methionine</keyword>
<dbReference type="InterPro" id="IPR044421">
    <property type="entry name" value="SMYD4_SET"/>
</dbReference>
<evidence type="ECO:0000313" key="6">
    <source>
        <dbReference type="Proteomes" id="UP000595437"/>
    </source>
</evidence>
<organism evidence="5 6">
    <name type="scientific">Caligus rogercresseyi</name>
    <name type="common">Sea louse</name>
    <dbReference type="NCBI Taxonomy" id="217165"/>
    <lineage>
        <taxon>Eukaryota</taxon>
        <taxon>Metazoa</taxon>
        <taxon>Ecdysozoa</taxon>
        <taxon>Arthropoda</taxon>
        <taxon>Crustacea</taxon>
        <taxon>Multicrustacea</taxon>
        <taxon>Hexanauplia</taxon>
        <taxon>Copepoda</taxon>
        <taxon>Siphonostomatoida</taxon>
        <taxon>Caligidae</taxon>
        <taxon>Caligus</taxon>
    </lineage>
</organism>
<dbReference type="InterPro" id="IPR001214">
    <property type="entry name" value="SET_dom"/>
</dbReference>
<dbReference type="SUPFAM" id="SSF82199">
    <property type="entry name" value="SET domain"/>
    <property type="match status" value="1"/>
</dbReference>
<keyword evidence="6" id="KW-1185">Reference proteome</keyword>
<dbReference type="AlphaFoldDB" id="A0A7T8JXX9"/>
<keyword evidence="2" id="KW-0808">Transferase</keyword>
<evidence type="ECO:0000256" key="3">
    <source>
        <dbReference type="ARBA" id="ARBA00022691"/>
    </source>
</evidence>
<feature type="non-terminal residue" evidence="5">
    <location>
        <position position="1"/>
    </location>
</feature>
<dbReference type="OrthoDB" id="6343483at2759"/>
<dbReference type="PANTHER" id="PTHR46165:SF7">
    <property type="entry name" value="SET AND MYND DOMAIN-CONTAINING PROTEIN 4"/>
    <property type="match status" value="1"/>
</dbReference>
<protein>
    <submittedName>
        <fullName evidence="5">SET and MYND domain-containing protein 4</fullName>
    </submittedName>
</protein>
<dbReference type="InterPro" id="IPR052097">
    <property type="entry name" value="SET-MYND_domain_protein"/>
</dbReference>
<dbReference type="PANTHER" id="PTHR46165">
    <property type="entry name" value="SET AND MYND DOMAIN-CONTAINING PROTEIN 4"/>
    <property type="match status" value="1"/>
</dbReference>
<accession>A0A7T8JXX9</accession>
<dbReference type="GO" id="GO:0005634">
    <property type="term" value="C:nucleus"/>
    <property type="evidence" value="ECO:0007669"/>
    <property type="project" value="TreeGrafter"/>
</dbReference>
<evidence type="ECO:0000256" key="1">
    <source>
        <dbReference type="ARBA" id="ARBA00022603"/>
    </source>
</evidence>
<keyword evidence="1" id="KW-0489">Methyltransferase</keyword>
<dbReference type="GO" id="GO:0008757">
    <property type="term" value="F:S-adenosylmethionine-dependent methyltransferase activity"/>
    <property type="evidence" value="ECO:0007669"/>
    <property type="project" value="UniProtKB-ARBA"/>
</dbReference>
<evidence type="ECO:0000256" key="2">
    <source>
        <dbReference type="ARBA" id="ARBA00022679"/>
    </source>
</evidence>
<evidence type="ECO:0000313" key="5">
    <source>
        <dbReference type="EMBL" id="QQP39233.1"/>
    </source>
</evidence>
<dbReference type="Gene3D" id="2.170.270.10">
    <property type="entry name" value="SET domain"/>
    <property type="match status" value="1"/>
</dbReference>
<dbReference type="Gene3D" id="1.10.220.160">
    <property type="match status" value="1"/>
</dbReference>
<sequence>LKERRKDCLVKETVELQEAGAPKIKSKLSIVYGGTSVGRFVSASEAINTGESILSESPVGSVLYPEQRGSHCAVCFLRLIAGYPCPTCSNIAFCSPSCREKGSFHEFECRYDDFLRGLGLSSIGRLALRLITSQPLEYFLKIKEHLKASNETEESLSQHGYINIYNLTGNGDQRWREDRVHRSYLSAILTKVLLCSGYFKSTQSVKEDTRYICELLCRYMEILQFNAHEVYEFIRKDKRALKPSKQAPIGLAIYQKASYFNHSCFGSIVRYFEGNIMHLRALHPIEVGEEVYENYGPTFYFKGTSERQRDLRHRYWFDCRCGPCTHKWPLLKSLPSSEKISSFYHNELNQESFKDLSAFIEKHFRPSSGGGLPSEILVRAMDKLRTFASSPRCPFALSQFLRLSRNNLRRLSGDGLELCVEEILLKLPENESLHLRKPIESSPAAGLDLCKDLGRHNASDGEECQEQRQGPHPLEPRVEIILDYLSKFKKRSGLTVNREKTSILSLGLWNLTEGLILRSCQIKEKVEILGIVWCRNGVDKKNWPNINFNVSHLVTNWRAFNLQKRIDLYNTRVIPAIIYRASSSHFLAEKWLQSLFHRRYLLAVKRNKRQIGGGLVFKWFFMGSDLTNRITSKLSPVWGSTQRIIWHYIPKFKDDLILDVIRRNADRKYFFNGLGNPHDLEESAIKNGIFTRPDIKPGSQFDVGRFKFPLLRSSKEHTLLTPWHLKMNVQSDSNMADRTCQKKFDVLDLLERWRKNILRSLAKIADGKKFTAQQQDCGTLYNSILHAFVDCRAASILKRFMELNLIRKINRQVIGGRSSTTKTINFGIFNAKALIAKRITMNEPLHPWRLKAVLLSAAARYAALDLKIPTLFNNSFTTSLHNPHGYGGLGVLDFSSMWRNMNSRWFTRNDKTISNLPKRRLKKDLHKGYFQILRESSLMCPLVKKMSEAATPLIAKFEEYLGWKMPVMDAISSLTRGYMMGHIDPNRQVPKEFREVKSKKLFSSDCAFTEDGIILVIYKAKKNRNVIMLSSQHNNHIIPNDLKRKLEVLLYYNKTKGGVDCVDERVATYSVKYSSRRWHSTKMSCIHGLRQDFSTFQGLSCLEEMEFENSLLGKMLFHRIKHIQDQQSLKNRPVTPFRIIFSNATLSPFLNYLSRREIVRVIKLCIKAFKNPLLTSAEKWLKYRLGNTSVVEKENTVISAERNPKLRDTFYGLVETSQVL</sequence>
<dbReference type="InterPro" id="IPR046341">
    <property type="entry name" value="SET_dom_sf"/>
</dbReference>
<feature type="domain" description="SET" evidence="4">
    <location>
        <begin position="22"/>
        <end position="296"/>
    </location>
</feature>